<dbReference type="Proteomes" id="UP001341840">
    <property type="component" value="Unassembled WGS sequence"/>
</dbReference>
<name>A0ABU6Z7M0_9FABA</name>
<reference evidence="2 3" key="1">
    <citation type="journal article" date="2023" name="Plants (Basel)">
        <title>Bridging the Gap: Combining Genomics and Transcriptomics Approaches to Understand Stylosanthes scabra, an Orphan Legume from the Brazilian Caatinga.</title>
        <authorList>
            <person name="Ferreira-Neto J.R.C."/>
            <person name="da Silva M.D."/>
            <person name="Binneck E."/>
            <person name="de Melo N.F."/>
            <person name="da Silva R.H."/>
            <person name="de Melo A.L.T.M."/>
            <person name="Pandolfi V."/>
            <person name="Bustamante F.O."/>
            <person name="Brasileiro-Vidal A.C."/>
            <person name="Benko-Iseppon A.M."/>
        </authorList>
    </citation>
    <scope>NUCLEOTIDE SEQUENCE [LARGE SCALE GENOMIC DNA]</scope>
    <source>
        <tissue evidence="2">Leaves</tissue>
    </source>
</reference>
<sequence length="101" mass="11306">MKIEILNQSWTPRHPYQRPGVGASVQNFSFKCPTPRRPNQCLGASEHFLGSAIWTPRHQFPAPMRCHQSSQARPPKTTPRRPFLCPGVANKSTKPASSQCP</sequence>
<feature type="region of interest" description="Disordered" evidence="1">
    <location>
        <begin position="64"/>
        <end position="101"/>
    </location>
</feature>
<feature type="compositionally biased region" description="Polar residues" evidence="1">
    <location>
        <begin position="90"/>
        <end position="101"/>
    </location>
</feature>
<accession>A0ABU6Z7M0</accession>
<evidence type="ECO:0000313" key="3">
    <source>
        <dbReference type="Proteomes" id="UP001341840"/>
    </source>
</evidence>
<evidence type="ECO:0000256" key="1">
    <source>
        <dbReference type="SAM" id="MobiDB-lite"/>
    </source>
</evidence>
<dbReference type="EMBL" id="JASCZI010271939">
    <property type="protein sequence ID" value="MED6218001.1"/>
    <property type="molecule type" value="Genomic_DNA"/>
</dbReference>
<organism evidence="2 3">
    <name type="scientific">Stylosanthes scabra</name>
    <dbReference type="NCBI Taxonomy" id="79078"/>
    <lineage>
        <taxon>Eukaryota</taxon>
        <taxon>Viridiplantae</taxon>
        <taxon>Streptophyta</taxon>
        <taxon>Embryophyta</taxon>
        <taxon>Tracheophyta</taxon>
        <taxon>Spermatophyta</taxon>
        <taxon>Magnoliopsida</taxon>
        <taxon>eudicotyledons</taxon>
        <taxon>Gunneridae</taxon>
        <taxon>Pentapetalae</taxon>
        <taxon>rosids</taxon>
        <taxon>fabids</taxon>
        <taxon>Fabales</taxon>
        <taxon>Fabaceae</taxon>
        <taxon>Papilionoideae</taxon>
        <taxon>50 kb inversion clade</taxon>
        <taxon>dalbergioids sensu lato</taxon>
        <taxon>Dalbergieae</taxon>
        <taxon>Pterocarpus clade</taxon>
        <taxon>Stylosanthes</taxon>
    </lineage>
</organism>
<gene>
    <name evidence="2" type="ORF">PIB30_022912</name>
</gene>
<evidence type="ECO:0000313" key="2">
    <source>
        <dbReference type="EMBL" id="MED6218001.1"/>
    </source>
</evidence>
<keyword evidence="3" id="KW-1185">Reference proteome</keyword>
<proteinExistence type="predicted"/>
<comment type="caution">
    <text evidence="2">The sequence shown here is derived from an EMBL/GenBank/DDBJ whole genome shotgun (WGS) entry which is preliminary data.</text>
</comment>
<protein>
    <submittedName>
        <fullName evidence="2">Uncharacterized protein</fullName>
    </submittedName>
</protein>